<evidence type="ECO:0000313" key="3">
    <source>
        <dbReference type="Proteomes" id="UP000178597"/>
    </source>
</evidence>
<comment type="caution">
    <text evidence="2">The sequence shown here is derived from an EMBL/GenBank/DDBJ whole genome shotgun (WGS) entry which is preliminary data.</text>
</comment>
<dbReference type="EMBL" id="MFZP01000058">
    <property type="protein sequence ID" value="OGK25861.1"/>
    <property type="molecule type" value="Genomic_DNA"/>
</dbReference>
<keyword evidence="1" id="KW-0472">Membrane</keyword>
<evidence type="ECO:0000313" key="2">
    <source>
        <dbReference type="EMBL" id="OGK25861.1"/>
    </source>
</evidence>
<feature type="transmembrane region" description="Helical" evidence="1">
    <location>
        <begin position="15"/>
        <end position="34"/>
    </location>
</feature>
<organism evidence="2 3">
    <name type="scientific">Candidatus Roizmanbacteria bacterium RIFCSPHIGHO2_02_FULL_39_9</name>
    <dbReference type="NCBI Taxonomy" id="1802040"/>
    <lineage>
        <taxon>Bacteria</taxon>
        <taxon>Candidatus Roizmaniibacteriota</taxon>
    </lineage>
</organism>
<accession>A0A1F7H3P7</accession>
<evidence type="ECO:0000256" key="1">
    <source>
        <dbReference type="SAM" id="Phobius"/>
    </source>
</evidence>
<feature type="transmembrane region" description="Helical" evidence="1">
    <location>
        <begin position="65"/>
        <end position="94"/>
    </location>
</feature>
<gene>
    <name evidence="2" type="ORF">A3C28_02685</name>
</gene>
<proteinExistence type="predicted"/>
<name>A0A1F7H3P7_9BACT</name>
<sequence length="100" mass="11777">MQIKLDRFILDEKDFFIFFMGLFLLAAFILRVSIAPFRLESLVVVFLFLLVTRSLISSLKFTSYFYIAFLGFLFSLFLSPYGLALYFLIAMIIYRKTNLI</sequence>
<keyword evidence="1" id="KW-1133">Transmembrane helix</keyword>
<reference evidence="2 3" key="1">
    <citation type="journal article" date="2016" name="Nat. Commun.">
        <title>Thousands of microbial genomes shed light on interconnected biogeochemical processes in an aquifer system.</title>
        <authorList>
            <person name="Anantharaman K."/>
            <person name="Brown C.T."/>
            <person name="Hug L.A."/>
            <person name="Sharon I."/>
            <person name="Castelle C.J."/>
            <person name="Probst A.J."/>
            <person name="Thomas B.C."/>
            <person name="Singh A."/>
            <person name="Wilkins M.J."/>
            <person name="Karaoz U."/>
            <person name="Brodie E.L."/>
            <person name="Williams K.H."/>
            <person name="Hubbard S.S."/>
            <person name="Banfield J.F."/>
        </authorList>
    </citation>
    <scope>NUCLEOTIDE SEQUENCE [LARGE SCALE GENOMIC DNA]</scope>
</reference>
<dbReference type="Proteomes" id="UP000178597">
    <property type="component" value="Unassembled WGS sequence"/>
</dbReference>
<feature type="transmembrane region" description="Helical" evidence="1">
    <location>
        <begin position="41"/>
        <end position="59"/>
    </location>
</feature>
<keyword evidence="1" id="KW-0812">Transmembrane</keyword>
<dbReference type="AlphaFoldDB" id="A0A1F7H3P7"/>
<protein>
    <submittedName>
        <fullName evidence="2">Uncharacterized protein</fullName>
    </submittedName>
</protein>